<dbReference type="GO" id="GO:0007018">
    <property type="term" value="P:microtubule-based movement"/>
    <property type="evidence" value="ECO:0007669"/>
    <property type="project" value="InterPro"/>
</dbReference>
<feature type="compositionally biased region" description="Low complexity" evidence="20">
    <location>
        <begin position="903"/>
        <end position="919"/>
    </location>
</feature>
<dbReference type="Gene3D" id="1.10.8.710">
    <property type="match status" value="1"/>
</dbReference>
<comment type="subcellular location">
    <subcellularLocation>
        <location evidence="1">Cell membrane</location>
        <topology evidence="1">Peripheral membrane protein</topology>
    </subcellularLocation>
    <subcellularLocation>
        <location evidence="2">Cytoplasm</location>
        <location evidence="2">Cytoskeleton</location>
        <location evidence="2">Cilium axoneme</location>
    </subcellularLocation>
</comment>
<dbReference type="SUPFAM" id="SSF52540">
    <property type="entry name" value="P-loop containing nucleoside triphosphate hydrolases"/>
    <property type="match status" value="4"/>
</dbReference>
<dbReference type="Gene3D" id="1.10.8.720">
    <property type="entry name" value="Region D6 of dynein motor"/>
    <property type="match status" value="1"/>
</dbReference>
<dbReference type="Pfam" id="PF12775">
    <property type="entry name" value="AAA_7"/>
    <property type="match status" value="1"/>
</dbReference>
<dbReference type="Gene3D" id="1.20.920.30">
    <property type="match status" value="1"/>
</dbReference>
<feature type="coiled-coil region" evidence="19">
    <location>
        <begin position="3563"/>
        <end position="3597"/>
    </location>
</feature>
<dbReference type="Gene3D" id="1.10.8.1220">
    <property type="match status" value="1"/>
</dbReference>
<comment type="similarity">
    <text evidence="3">Belongs to the dynein heavy chain family.</text>
</comment>
<keyword evidence="7" id="KW-0493">Microtubule</keyword>
<dbReference type="PANTHER" id="PTHR45703:SF22">
    <property type="entry name" value="DYNEIN CYTOPLASMIC 2 HEAVY CHAIN 1"/>
    <property type="match status" value="1"/>
</dbReference>
<dbReference type="Pfam" id="PF08393">
    <property type="entry name" value="DHC_N2"/>
    <property type="match status" value="1"/>
</dbReference>
<keyword evidence="8" id="KW-0547">Nucleotide-binding</keyword>
<dbReference type="Gene3D" id="1.20.920.20">
    <property type="match status" value="1"/>
</dbReference>
<feature type="domain" description="Dynein heavy chain linker" evidence="23">
    <location>
        <begin position="1402"/>
        <end position="1532"/>
    </location>
</feature>
<dbReference type="FunFam" id="3.40.50.300:FF:000071">
    <property type="entry name" value="Cytoplasmic dynein heavy chain 1"/>
    <property type="match status" value="1"/>
</dbReference>
<feature type="domain" description="Dynein heavy chain region D6 P-loop" evidence="21">
    <location>
        <begin position="3869"/>
        <end position="4012"/>
    </location>
</feature>
<feature type="domain" description="Dynein 2 heavy chain 1 cytoplasmic ATPase lid" evidence="29">
    <location>
        <begin position="2554"/>
        <end position="2626"/>
    </location>
</feature>
<dbReference type="Gene3D" id="1.20.58.1120">
    <property type="match status" value="1"/>
</dbReference>
<evidence type="ECO:0000256" key="2">
    <source>
        <dbReference type="ARBA" id="ARBA00004430"/>
    </source>
</evidence>
<feature type="domain" description="Dynein heavy chain hydrolytic ATP-binding dynein motor region" evidence="24">
    <location>
        <begin position="1693"/>
        <end position="2041"/>
    </location>
</feature>
<dbReference type="Pfam" id="PF12780">
    <property type="entry name" value="AAA_8"/>
    <property type="match status" value="1"/>
</dbReference>
<dbReference type="Pfam" id="PF12774">
    <property type="entry name" value="AAA_6"/>
    <property type="match status" value="1"/>
</dbReference>
<evidence type="ECO:0000259" key="25">
    <source>
        <dbReference type="Pfam" id="PF12777"/>
    </source>
</evidence>
<dbReference type="Pfam" id="PF22597">
    <property type="entry name" value="DYN_lid"/>
    <property type="match status" value="1"/>
</dbReference>
<dbReference type="GO" id="GO:0005886">
    <property type="term" value="C:plasma membrane"/>
    <property type="evidence" value="ECO:0007669"/>
    <property type="project" value="UniProtKB-SubCell"/>
</dbReference>
<comment type="caution">
    <text evidence="30">The sequence shown here is derived from an EMBL/GenBank/DDBJ whole genome shotgun (WGS) entry which is preliminary data.</text>
</comment>
<protein>
    <recommendedName>
        <fullName evidence="18">Cytoplasmic dynein 2 heavy chain 1</fullName>
    </recommendedName>
</protein>
<dbReference type="Gene3D" id="3.40.50.300">
    <property type="entry name" value="P-loop containing nucleotide triphosphate hydrolases"/>
    <property type="match status" value="6"/>
</dbReference>
<feature type="region of interest" description="Disordered" evidence="20">
    <location>
        <begin position="896"/>
        <end position="919"/>
    </location>
</feature>
<evidence type="ECO:0000313" key="31">
    <source>
        <dbReference type="Proteomes" id="UP000311919"/>
    </source>
</evidence>
<dbReference type="FunFam" id="1.10.8.710:FF:000001">
    <property type="entry name" value="Dynein axonemal heavy chain 2"/>
    <property type="match status" value="1"/>
</dbReference>
<dbReference type="OrthoDB" id="10252139at2759"/>
<dbReference type="FunFam" id="1.20.920.20:FF:000002">
    <property type="entry name" value="Cytoplasmic dynein 1 heavy chain"/>
    <property type="match status" value="1"/>
</dbReference>
<evidence type="ECO:0000256" key="1">
    <source>
        <dbReference type="ARBA" id="ARBA00004202"/>
    </source>
</evidence>
<keyword evidence="4" id="KW-0217">Developmental protein</keyword>
<dbReference type="GO" id="GO:0005524">
    <property type="term" value="F:ATP binding"/>
    <property type="evidence" value="ECO:0007669"/>
    <property type="project" value="UniProtKB-KW"/>
</dbReference>
<keyword evidence="31" id="KW-1185">Reference proteome</keyword>
<dbReference type="GO" id="GO:0005930">
    <property type="term" value="C:axoneme"/>
    <property type="evidence" value="ECO:0007669"/>
    <property type="project" value="UniProtKB-SubCell"/>
</dbReference>
<evidence type="ECO:0000256" key="20">
    <source>
        <dbReference type="SAM" id="MobiDB-lite"/>
    </source>
</evidence>
<evidence type="ECO:0000259" key="22">
    <source>
        <dbReference type="Pfam" id="PF08385"/>
    </source>
</evidence>
<evidence type="ECO:0000259" key="28">
    <source>
        <dbReference type="Pfam" id="PF21264"/>
    </source>
</evidence>
<feature type="coiled-coil region" evidence="19">
    <location>
        <begin position="1068"/>
        <end position="1095"/>
    </location>
</feature>
<gene>
    <name evidence="30" type="ORF">EWB00_003859</name>
</gene>
<feature type="domain" description="Dynein heavy chain AAA module D4" evidence="26">
    <location>
        <begin position="2751"/>
        <end position="2983"/>
    </location>
</feature>
<evidence type="ECO:0000256" key="8">
    <source>
        <dbReference type="ARBA" id="ARBA00022741"/>
    </source>
</evidence>
<proteinExistence type="inferred from homology"/>
<feature type="domain" description="Dynein heavy chain tail" evidence="22">
    <location>
        <begin position="237"/>
        <end position="725"/>
    </location>
</feature>
<dbReference type="InterPro" id="IPR004273">
    <property type="entry name" value="Dynein_heavy_D6_P-loop"/>
</dbReference>
<keyword evidence="14" id="KW-0472">Membrane</keyword>
<dbReference type="Pfam" id="PF21264">
    <property type="entry name" value="DYNC2H1_AAA_dom"/>
    <property type="match status" value="1"/>
</dbReference>
<dbReference type="GO" id="GO:0030030">
    <property type="term" value="P:cell projection organization"/>
    <property type="evidence" value="ECO:0007669"/>
    <property type="project" value="UniProtKB-KW"/>
</dbReference>
<evidence type="ECO:0000259" key="24">
    <source>
        <dbReference type="Pfam" id="PF12774"/>
    </source>
</evidence>
<evidence type="ECO:0000256" key="17">
    <source>
        <dbReference type="ARBA" id="ARBA00023273"/>
    </source>
</evidence>
<dbReference type="InterPro" id="IPR043157">
    <property type="entry name" value="Dynein_AAA1S"/>
</dbReference>
<evidence type="ECO:0000256" key="14">
    <source>
        <dbReference type="ARBA" id="ARBA00023136"/>
    </source>
</evidence>
<dbReference type="InterPro" id="IPR027417">
    <property type="entry name" value="P-loop_NTPase"/>
</dbReference>
<evidence type="ECO:0000256" key="6">
    <source>
        <dbReference type="ARBA" id="ARBA00022490"/>
    </source>
</evidence>
<keyword evidence="12 19" id="KW-0175">Coiled coil</keyword>
<dbReference type="InterPro" id="IPR013602">
    <property type="entry name" value="Dynein_heavy_linker"/>
</dbReference>
<evidence type="ECO:0000256" key="7">
    <source>
        <dbReference type="ARBA" id="ARBA00022701"/>
    </source>
</evidence>
<keyword evidence="9" id="KW-0970">Cilium biogenesis/degradation</keyword>
<keyword evidence="16" id="KW-0206">Cytoskeleton</keyword>
<evidence type="ECO:0000259" key="29">
    <source>
        <dbReference type="Pfam" id="PF22597"/>
    </source>
</evidence>
<dbReference type="InterPro" id="IPR035706">
    <property type="entry name" value="AAA_9"/>
</dbReference>
<keyword evidence="5" id="KW-1003">Cell membrane</keyword>
<feature type="domain" description="Dynein heavy chain coiled coil stalk" evidence="25">
    <location>
        <begin position="3019"/>
        <end position="3348"/>
    </location>
</feature>
<evidence type="ECO:0000313" key="30">
    <source>
        <dbReference type="EMBL" id="TNN12279.1"/>
    </source>
</evidence>
<dbReference type="InterPro" id="IPR054354">
    <property type="entry name" value="DYNC2H1-like_lid"/>
</dbReference>
<evidence type="ECO:0000259" key="23">
    <source>
        <dbReference type="Pfam" id="PF08393"/>
    </source>
</evidence>
<evidence type="ECO:0000256" key="5">
    <source>
        <dbReference type="ARBA" id="ARBA00022475"/>
    </source>
</evidence>
<evidence type="ECO:0000259" key="21">
    <source>
        <dbReference type="Pfam" id="PF03028"/>
    </source>
</evidence>
<accession>A0A4Z2D765</accession>
<dbReference type="Pfam" id="PF12781">
    <property type="entry name" value="AAA_9"/>
    <property type="match status" value="1"/>
</dbReference>
<dbReference type="Proteomes" id="UP000311919">
    <property type="component" value="Unassembled WGS sequence"/>
</dbReference>
<dbReference type="GO" id="GO:0008569">
    <property type="term" value="F:minus-end-directed microtubule motor activity"/>
    <property type="evidence" value="ECO:0007669"/>
    <property type="project" value="InterPro"/>
</dbReference>
<dbReference type="Gene3D" id="3.20.180.20">
    <property type="entry name" value="Dynein heavy chain, N-terminal domain 2"/>
    <property type="match status" value="1"/>
</dbReference>
<evidence type="ECO:0000256" key="4">
    <source>
        <dbReference type="ARBA" id="ARBA00022473"/>
    </source>
</evidence>
<evidence type="ECO:0000256" key="15">
    <source>
        <dbReference type="ARBA" id="ARBA00023175"/>
    </source>
</evidence>
<feature type="domain" description="Cytoplasmic dynein 2 heavy chain 1 AAA+ ATPase" evidence="28">
    <location>
        <begin position="2165"/>
        <end position="2256"/>
    </location>
</feature>
<evidence type="ECO:0000256" key="18">
    <source>
        <dbReference type="ARBA" id="ARBA00023902"/>
    </source>
</evidence>
<dbReference type="GO" id="GO:0005874">
    <property type="term" value="C:microtubule"/>
    <property type="evidence" value="ECO:0007669"/>
    <property type="project" value="UniProtKB-KW"/>
</dbReference>
<dbReference type="InterPro" id="IPR042228">
    <property type="entry name" value="Dynein_linker_3"/>
</dbReference>
<keyword evidence="11" id="KW-0243">Dynein</keyword>
<dbReference type="GO" id="GO:0030286">
    <property type="term" value="C:dynein complex"/>
    <property type="evidence" value="ECO:0007669"/>
    <property type="project" value="UniProtKB-KW"/>
</dbReference>
<dbReference type="InterPro" id="IPR035699">
    <property type="entry name" value="AAA_6"/>
</dbReference>
<keyword evidence="10" id="KW-0067">ATP-binding</keyword>
<evidence type="ECO:0000256" key="13">
    <source>
        <dbReference type="ARBA" id="ARBA00023069"/>
    </source>
</evidence>
<dbReference type="InterPro" id="IPR024317">
    <property type="entry name" value="Dynein_heavy_chain_D4_dom"/>
</dbReference>
<dbReference type="InterPro" id="IPR024743">
    <property type="entry name" value="Dynein_HC_stalk"/>
</dbReference>
<feature type="domain" description="Dynein heavy chain ATP-binding dynein motor region" evidence="27">
    <location>
        <begin position="3400"/>
        <end position="3619"/>
    </location>
</feature>
<dbReference type="InterPro" id="IPR026983">
    <property type="entry name" value="DHC"/>
</dbReference>
<reference evidence="30 31" key="1">
    <citation type="submission" date="2019-03" db="EMBL/GenBank/DDBJ databases">
        <title>An improved genome assembly of the fluke Schistosoma japonicum.</title>
        <authorList>
            <person name="Hu W."/>
            <person name="Luo F."/>
            <person name="Yin M."/>
            <person name="Mo X."/>
            <person name="Sun C."/>
            <person name="Wu Q."/>
            <person name="Zhu B."/>
            <person name="Xiang M."/>
            <person name="Wang J."/>
            <person name="Wang Y."/>
            <person name="Zhang T."/>
            <person name="Xu B."/>
            <person name="Zheng H."/>
            <person name="Feng Z."/>
        </authorList>
    </citation>
    <scope>NUCLEOTIDE SEQUENCE [LARGE SCALE GENOMIC DNA]</scope>
    <source>
        <strain evidence="30">HuSjv2</strain>
        <tissue evidence="30">Worms</tissue>
    </source>
</reference>
<evidence type="ECO:0000256" key="12">
    <source>
        <dbReference type="ARBA" id="ARBA00023054"/>
    </source>
</evidence>
<dbReference type="GO" id="GO:0045505">
    <property type="term" value="F:dynein intermediate chain binding"/>
    <property type="evidence" value="ECO:0007669"/>
    <property type="project" value="InterPro"/>
</dbReference>
<keyword evidence="15" id="KW-0505">Motor protein</keyword>
<dbReference type="FunFam" id="1.10.8.1220:FF:000001">
    <property type="entry name" value="Dynein axonemal heavy chain 5"/>
    <property type="match status" value="1"/>
</dbReference>
<feature type="non-terminal residue" evidence="30">
    <location>
        <position position="4067"/>
    </location>
</feature>
<dbReference type="Pfam" id="PF03028">
    <property type="entry name" value="Dynein_heavy"/>
    <property type="match status" value="1"/>
</dbReference>
<evidence type="ECO:0000256" key="19">
    <source>
        <dbReference type="SAM" id="Coils"/>
    </source>
</evidence>
<evidence type="ECO:0000259" key="27">
    <source>
        <dbReference type="Pfam" id="PF12781"/>
    </source>
</evidence>
<evidence type="ECO:0000256" key="10">
    <source>
        <dbReference type="ARBA" id="ARBA00022840"/>
    </source>
</evidence>
<name>A0A4Z2D765_SCHJA</name>
<dbReference type="GO" id="GO:0051959">
    <property type="term" value="F:dynein light intermediate chain binding"/>
    <property type="evidence" value="ECO:0007669"/>
    <property type="project" value="InterPro"/>
</dbReference>
<dbReference type="Pfam" id="PF12777">
    <property type="entry name" value="MT"/>
    <property type="match status" value="1"/>
</dbReference>
<feature type="coiled-coil region" evidence="19">
    <location>
        <begin position="745"/>
        <end position="772"/>
    </location>
</feature>
<keyword evidence="17" id="KW-0966">Cell projection</keyword>
<dbReference type="InterPro" id="IPR049400">
    <property type="entry name" value="DYNC2H1_AAA_dom"/>
</dbReference>
<dbReference type="InterPro" id="IPR013594">
    <property type="entry name" value="Dynein_heavy_tail"/>
</dbReference>
<dbReference type="EMBL" id="SKCS01000241">
    <property type="protein sequence ID" value="TNN12279.1"/>
    <property type="molecule type" value="Genomic_DNA"/>
</dbReference>
<sequence length="4067" mass="467036">MDVKSNFIFATVKTHFQLHGMSLNRFENEQHVNSFLDCLNIFVLACYLKNDGEIFFCNEIAYCDNIKQMLVFIKLQPTYINEENCKSAVMVSSIPCSPVMSFYNSVSKLYAPLLLKGDGKSLLQDPKLEMTLADLAAGLSNAINSVEDYGSIAGFCTLLDEASYWHNKSKSCSNNNTEEAKCYEYFASLLNIAAKECCRIESVSQSALVEKICLPIQSSYNTNDIQKRSSFGNGLTDLIDILDSLLTDTLDDIWRCSDPYACQPYPENRMRQLIENLSYWTIRMIQGFLGSTQSLSEKTEMVVASLWILPYDEVETALQWGIDACDRWQKSTDLLTQKLWSHYTPHPWNGPLPNLAYLVQFKNRLSEILSLRGLYEQLYHFTTSTEHVEFKMNSGLHSVIFNTLEFDNITQDTVSPILKQFISPLAYNPYTVDQWQSAVQLIDTRLRPIEECASIRFRTRILSFSSRVDSPSRIVSNQILKEFQKFKDLIHRPVPAKILQSERELLLGYLEVSLKEYQEGFLSKSNISSDFREHSHAKSLNIMAKSNSECINQILWAGQLKSRIQEEFTLVKFLLSDLQRFDSYEKDALGLIAQIEDWHSEQFQTWSRERLSLLSTTKESNRPSLAFDPNGSLLNLSTVDGHLEVGFPDGLVQLQREVRLLVGLGYPVPYKLIQATDQAEKVSQYAAMLKQVAHFYNSIDNEMLPFQKPLMLNSALAFECLIKSHNRKQNFSKENLLKPITWDQTEQVEEYIQQLQEACQRLILENRRLRKAHYMLIERIIKLLDVDLLRNQSKWRNELNEMRYQLTEIATNGGYPPDHMAPWRTFLDHQLYKVLEYQYRRGLEELNERMPEMRVDMVYLQSCLTFRPPFEEIKAKYYRELKKFICIPNNFRGLSESNPSVEDSNNNSTNSTTTTTTTTSDNTKLIFSLIIDNQESGLRVCYKKAEFLFTRLLGSLEQFQDWVVLGNMNLDDFVDLHCRDLIDFERNFKSVKLRGRDAEKLPNEIRIDCIIVNCLPVKTAIEGLIQNLFDALQNCLRRSIHCDLVAVDGFLTDSLEKLTRRPQTIDELMESKSQYDEFNKSLNHLNEQIQSAEIKDQLLRTVSGNGVTTISTIKAKWEKFNTMMESFQLIMNEHIEIFKLNIINETSLYVNNLERFKNHWNQLKLSKNVFNSDNNEYCSSIMTIIKEYETEFHELQVVYEKLIRDYEYLDMPKPDFSLADELANDLNEYSIMWLDYDNFLKELQTYAKEDWISFKSRYYVFEEFLTEWLNKLRSIQPTPVTVRLEKEIDQFMNLIPALKWLKGDHLTRDHWLELFRLIGLPKELKLENLTFGNFFPVMSNIISQSDALKSLGQRAQAEIVVREALQELDLWGASTKFTLTEFVDSSGQTVYLVKDWKEIVSQEQLTRCQRALNEYLEEKRSRFPRFYFLGDDDLLEILGQSTNPIIIQAHLKKLFQGIYTVQFNNHYHNQNINQLKIDHNKLITNNITSLCSFQGEIIHLHKSIPLTNEIEISLEKLTNEMKATLKILLIQCLNEYQYQHKLDINSYPEQILILTESIKFCRNVENAINCGELNQLKKDLQSQLAFYTSAKQQNNLKTTEHCTNSYESNAQSLICSRAQACKLSSLILDTIHSIDIIDQLIRNGAVTPKDWIWQRQLRFYVNNPMHNNASLVKDDNNNTIKTSICMADAEFMYTFEYQGNSSRLVHTPLTDKCYLTLTQAMRMGLGGNPYGPAGTGKTESVKALGCLMGRQVLVFNCDEGIDLRSMTRIFVGIVKCGAWGCFDEFNRLEESVLSAISMQIQIIQDALKCGTTQINLLGRATNVDPNSGIFITLNPIAKGYGGRQKLPDNLKQLFRPISMTKPDVDLIAEMILFSEGFSNAQLLGRKLVSLFSLAKQLLSVQQHYDWGLRALKTVLCCAGTLLHSDKQKYYLNNLKDEQFTYEYEAKFVIQAIKSNTLAKLTNYDAKLFENLLNDVFPNLSLRNIHFENQEYIKLIDSMHSIIREHQMVFVEAQIQKAVELYEQLSQRIGVVLVGPSNCGKSTILNLLRLALNKMGTSISSYIFNPKSMLRIQLLGQIEPDTREWTDGVLTYSARCVVKESMDQKCWIISDGDIDPEWIESLNSVLDDNHLLTLPNGERIQFVHASPATVSRMGVVYVSDEATDPHTLIKAWLMQQPENEQNQLKCLIDPIFYQCLEWVYQKNEFIIDTSPAATILTGLSHLVGAITPALFTVGLIRGLGANLPESVRHELAIKVYEATGENPPDITKPLDVKVDSSNPNRLTSYSRETSIVLLGNSVPRSLRYNSQYSEIPSNKCIEDPDITNAIADGLASGHPPLVLTPDVRRFIDAFRCWLDDSRSRQSFLLVGPEGCGKTLLLDYCFATISKSIHVVTVQCSAQTTPNQIVHKLMQYCICVNSTTTKLSSSGRVLRPKEGDHLILYLRDLNLPKPDKWGSCQLIAFLQQILTYHGYYDSSSLEFISIEGIQFVGSFTPSTTSIGLGRYTLSKRFTSALRLTVINYPDKHQLINIYTYLLQTIIMSKVNSQSAFKTMISPARLHNMSTIMIQLLSELQHNFRADEYAHCVFTPHSLTQWLTGLLRYDFSTSINSIWAVFGYEAKRLFRDCLPGESARQQFDKLFTKIVCNNLDGIVADDNMHKPEHNCDEIRMILKMATEDYESVENEDKMNHVDSTDDALTKDLLWFVTWNGKPQLPPGSPIPLHGRPLGSITYMQMKEIASKGLKQLASDKYPQAENLVLFPDFIDYICRIDRVLSRPSGSLFLAGRSGIGRRSALNLVAHLHQLNTFRLHTGRSYQIRQFVTDMKIVCQSAGIDNQPTLLIIEDYQLINDSFLEIINSLLSCGEASNLMNADELETLVTSVASKNGVNLKEYASEVGYRGPLTAFFAERVHKNLHFAIILDIDDYDLFNNWFQSNPSFYKYCSIQWMDSWSKFSQLHLTKLLIHNSCLLNNLNSSFIKACINIHNSAPYFQKMIPTPRHFITLCTNFNHIEQNHRQILESKVNRLRSGLLKLKEAREYVTQLKKHAIEQSELLVKKQTEADKALEQISAAIQGAAEQRTEMEKLRIQASDESTRLERRKLEIDKELNDIEPLVYQARSAVGNIKSEALSEIRALRAPPDIIRDILEGVLLLMGIRDTSWVSMRGFLAKRGVQEEILNFDARKITPDLRVSVEQLLAKNQESFEPRVAKRASVAAAPLATWVQANVQYAKVLERIAPLESEHAKLKQSLIQVENSLTNLAKGLSDVDSKVASLRGIFEKRTSEATTIKLELDKAHETLSSAETLVNELESEHARWEDQIKEITIQLNNLPTFALIASAFITYLSAYPEDIRRQQITNWIKDLNNLGIVPTSISISTEVNNNDTSSQDIYNFDLRRFLSTEQEQLLWHSYGLPLDQLSGENAVTVVHTKLCPYIVDPSSRALNWLKAYLKDQRLEVVNQQSSNFITTLELAVRFGKCLIIQEVDEIEPILMPLLLKQFISHGSRNFIRLGEKLIDYHEDFRLFLCTRKSLHGVDYIQPINANALVTIINFISTQTSLTEQLLEITLQIECPQLEEQRQQLIHNEENMQIELANLENNLLEELANAHGNILENKELLTSLNRTKQSSLVVTSSLKESLRLQVELNKERNMFYPLAETGSRLYFALKDLMKINHMYQFSLNSFLSLFQRALSMPHDTKVKTLERIKSLQKCLEQLVYENICRALFKQDRIMFALYMVRTMRPQSVTDEEWLFFTGLSVNESYHAGESILLNWLDPERTRNLMKLKAALPNVYENLCFDDSQFWTNWLHEDDVEMKPIPKCLQSKSLTNFHYMVLAIQALRPDRLYTAMSQFACRTLDLPQLNPSTINLHRLFETETKSTEPILILISPGVDPSQELNEAATLYFTHTTSKTTSMNYRQIAMGQDQTDLAISELYSAVKLGDWLCLKNLHLVIHWLPVLEKEINNLLFNVNRNNKNVYDNNDDSNNQTIDTDQCIHKDFRLWLTAEPHITFPSTLLQGCLKIAYEAPPGIKCNLQRTYETWPRNYISQGNSKTRATLLACLAWFHAVVQERRTYIPQ</sequence>
<evidence type="ECO:0000256" key="11">
    <source>
        <dbReference type="ARBA" id="ARBA00023017"/>
    </source>
</evidence>
<dbReference type="FunFam" id="3.40.50.300:FF:000598">
    <property type="entry name" value="Dynein cytoplasmic 2 heavy chain 1"/>
    <property type="match status" value="1"/>
</dbReference>
<feature type="coiled-coil region" evidence="19">
    <location>
        <begin position="3285"/>
        <end position="3319"/>
    </location>
</feature>
<dbReference type="PANTHER" id="PTHR45703">
    <property type="entry name" value="DYNEIN HEAVY CHAIN"/>
    <property type="match status" value="1"/>
</dbReference>
<evidence type="ECO:0000256" key="9">
    <source>
        <dbReference type="ARBA" id="ARBA00022794"/>
    </source>
</evidence>
<keyword evidence="13" id="KW-0969">Cilium</keyword>
<organism evidence="30 31">
    <name type="scientific">Schistosoma japonicum</name>
    <name type="common">Blood fluke</name>
    <dbReference type="NCBI Taxonomy" id="6182"/>
    <lineage>
        <taxon>Eukaryota</taxon>
        <taxon>Metazoa</taxon>
        <taxon>Spiralia</taxon>
        <taxon>Lophotrochozoa</taxon>
        <taxon>Platyhelminthes</taxon>
        <taxon>Trematoda</taxon>
        <taxon>Digenea</taxon>
        <taxon>Strigeidida</taxon>
        <taxon>Schistosomatoidea</taxon>
        <taxon>Schistosomatidae</taxon>
        <taxon>Schistosoma</taxon>
    </lineage>
</organism>
<evidence type="ECO:0000259" key="26">
    <source>
        <dbReference type="Pfam" id="PF12780"/>
    </source>
</evidence>
<dbReference type="InterPro" id="IPR042219">
    <property type="entry name" value="AAA_lid_11_sf"/>
</dbReference>
<evidence type="ECO:0000256" key="3">
    <source>
        <dbReference type="ARBA" id="ARBA00008887"/>
    </source>
</evidence>
<evidence type="ECO:0000256" key="16">
    <source>
        <dbReference type="ARBA" id="ARBA00023212"/>
    </source>
</evidence>
<keyword evidence="6" id="KW-0963">Cytoplasm</keyword>
<dbReference type="STRING" id="6182.A0A4Z2D765"/>
<dbReference type="Pfam" id="PF08385">
    <property type="entry name" value="DHC_N1"/>
    <property type="match status" value="1"/>
</dbReference>
<dbReference type="Gene3D" id="6.10.140.1060">
    <property type="match status" value="1"/>
</dbReference>